<comment type="caution">
    <text evidence="13">Lacks conserved residue(s) required for the propagation of feature annotation.</text>
</comment>
<evidence type="ECO:0000256" key="6">
    <source>
        <dbReference type="ARBA" id="ARBA00022749"/>
    </source>
</evidence>
<comment type="caution">
    <text evidence="21">The sequence shown here is derived from an EMBL/GenBank/DDBJ whole genome shotgun (WGS) entry which is preliminary data.</text>
</comment>
<dbReference type="SMART" id="SM00116">
    <property type="entry name" value="CBS"/>
    <property type="match status" value="2"/>
</dbReference>
<comment type="function">
    <text evidence="13">Catalyzes the conversion of inosine 5'-phosphate (IMP) to xanthosine 5'-phosphate (XMP), the first committed and rate-limiting step in the de novo synthesis of guanine nucleotides, and therefore plays an important role in the regulation of cell growth.</text>
</comment>
<dbReference type="GO" id="GO:0006177">
    <property type="term" value="P:GMP biosynthetic process"/>
    <property type="evidence" value="ECO:0007669"/>
    <property type="project" value="UniProtKB-UniRule"/>
</dbReference>
<dbReference type="GO" id="GO:0003938">
    <property type="term" value="F:IMP dehydrogenase activity"/>
    <property type="evidence" value="ECO:0007669"/>
    <property type="project" value="UniProtKB-UniRule"/>
</dbReference>
<evidence type="ECO:0000256" key="1">
    <source>
        <dbReference type="ARBA" id="ARBA00001958"/>
    </source>
</evidence>
<evidence type="ECO:0000256" key="13">
    <source>
        <dbReference type="HAMAP-Rule" id="MF_01964"/>
    </source>
</evidence>
<dbReference type="InterPro" id="IPR005990">
    <property type="entry name" value="IMP_DH"/>
</dbReference>
<evidence type="ECO:0000256" key="19">
    <source>
        <dbReference type="RuleBase" id="RU003928"/>
    </source>
</evidence>
<comment type="similarity">
    <text evidence="2 13 18">Belongs to the IMPDH/GMPR family.</text>
</comment>
<evidence type="ECO:0000256" key="18">
    <source>
        <dbReference type="RuleBase" id="RU003927"/>
    </source>
</evidence>
<gene>
    <name evidence="13 21" type="primary">guaB</name>
    <name evidence="21" type="ORF">E6K79_00760</name>
</gene>
<feature type="binding site" evidence="13 15">
    <location>
        <begin position="316"/>
        <end position="318"/>
    </location>
    <ligand>
        <name>NAD(+)</name>
        <dbReference type="ChEBI" id="CHEBI:57540"/>
    </ligand>
</feature>
<dbReference type="CDD" id="cd04601">
    <property type="entry name" value="CBS_pair_IMPDH"/>
    <property type="match status" value="1"/>
</dbReference>
<feature type="binding site" evidence="13">
    <location>
        <position position="490"/>
    </location>
    <ligand>
        <name>K(+)</name>
        <dbReference type="ChEBI" id="CHEBI:29103"/>
        <note>ligand shared between two tetrameric partners</note>
    </ligand>
</feature>
<organism evidence="21 22">
    <name type="scientific">Eiseniibacteriota bacterium</name>
    <dbReference type="NCBI Taxonomy" id="2212470"/>
    <lineage>
        <taxon>Bacteria</taxon>
        <taxon>Candidatus Eiseniibacteriota</taxon>
    </lineage>
</organism>
<dbReference type="PROSITE" id="PS51371">
    <property type="entry name" value="CBS"/>
    <property type="match status" value="2"/>
</dbReference>
<feature type="binding site" evidence="13">
    <location>
        <position position="434"/>
    </location>
    <ligand>
        <name>IMP</name>
        <dbReference type="ChEBI" id="CHEBI:58053"/>
    </ligand>
</feature>
<dbReference type="PANTHER" id="PTHR11911">
    <property type="entry name" value="INOSINE-5-MONOPHOSPHATE DEHYDROGENASE RELATED"/>
    <property type="match status" value="1"/>
</dbReference>
<dbReference type="HAMAP" id="MF_01964">
    <property type="entry name" value="IMPDH"/>
    <property type="match status" value="1"/>
</dbReference>
<evidence type="ECO:0000256" key="17">
    <source>
        <dbReference type="PROSITE-ProRule" id="PRU00703"/>
    </source>
</evidence>
<dbReference type="SUPFAM" id="SSF54631">
    <property type="entry name" value="CBS-domain pair"/>
    <property type="match status" value="1"/>
</dbReference>
<dbReference type="PIRSF" id="PIRSF000130">
    <property type="entry name" value="IMPDH"/>
    <property type="match status" value="1"/>
</dbReference>
<accession>A0A538TTY4</accession>
<feature type="binding site" evidence="15">
    <location>
        <begin position="266"/>
        <end position="268"/>
    </location>
    <ligand>
        <name>NAD(+)</name>
        <dbReference type="ChEBI" id="CHEBI:57540"/>
    </ligand>
</feature>
<comment type="cofactor">
    <cofactor evidence="1 13">
        <name>K(+)</name>
        <dbReference type="ChEBI" id="CHEBI:29103"/>
    </cofactor>
</comment>
<feature type="binding site" evidence="13">
    <location>
        <position position="489"/>
    </location>
    <ligand>
        <name>K(+)</name>
        <dbReference type="ChEBI" id="CHEBI:29103"/>
        <note>ligand shared between two tetrameric partners</note>
    </ligand>
</feature>
<dbReference type="Proteomes" id="UP000317691">
    <property type="component" value="Unassembled WGS sequence"/>
</dbReference>
<dbReference type="Gene3D" id="3.20.20.70">
    <property type="entry name" value="Aldolase class I"/>
    <property type="match status" value="1"/>
</dbReference>
<evidence type="ECO:0000256" key="8">
    <source>
        <dbReference type="ARBA" id="ARBA00022958"/>
    </source>
</evidence>
<dbReference type="EC" id="1.1.1.205" evidence="13 19"/>
<dbReference type="GO" id="GO:0046872">
    <property type="term" value="F:metal ion binding"/>
    <property type="evidence" value="ECO:0007669"/>
    <property type="project" value="UniProtKB-UniRule"/>
</dbReference>
<reference evidence="21 22" key="1">
    <citation type="journal article" date="2019" name="Nat. Microbiol.">
        <title>Mediterranean grassland soil C-N compound turnover is dependent on rainfall and depth, and is mediated by genomically divergent microorganisms.</title>
        <authorList>
            <person name="Diamond S."/>
            <person name="Andeer P.F."/>
            <person name="Li Z."/>
            <person name="Crits-Christoph A."/>
            <person name="Burstein D."/>
            <person name="Anantharaman K."/>
            <person name="Lane K.R."/>
            <person name="Thomas B.C."/>
            <person name="Pan C."/>
            <person name="Northen T.R."/>
            <person name="Banfield J.F."/>
        </authorList>
    </citation>
    <scope>NUCLEOTIDE SEQUENCE [LARGE SCALE GENOMIC DNA]</scope>
    <source>
        <strain evidence="21">WS_9</strain>
    </source>
</reference>
<keyword evidence="6 13" id="KW-0332">GMP biosynthesis</keyword>
<dbReference type="PANTHER" id="PTHR11911:SF111">
    <property type="entry name" value="INOSINE-5'-MONOPHOSPHATE DEHYDROGENASE"/>
    <property type="match status" value="1"/>
</dbReference>
<dbReference type="Pfam" id="PF00571">
    <property type="entry name" value="CBS"/>
    <property type="match status" value="2"/>
</dbReference>
<feature type="binding site" evidence="13">
    <location>
        <position position="266"/>
    </location>
    <ligand>
        <name>NAD(+)</name>
        <dbReference type="ChEBI" id="CHEBI:57540"/>
    </ligand>
</feature>
<evidence type="ECO:0000256" key="11">
    <source>
        <dbReference type="ARBA" id="ARBA00023122"/>
    </source>
</evidence>
<comment type="activity regulation">
    <text evidence="13">Mycophenolic acid (MPA) is a non-competitive inhibitor that prevents formation of the closed enzyme conformation by binding to the same site as the amobile flap. In contrast, mizoribine monophosphate (MZP) is a competitive inhibitor that induces the closed conformation. MPA is a potent inhibitor of mammalian IMPDHs but a poor inhibitor of the bacterial enzymes. MZP is a more potent inhibitor of bacterial IMPDH.</text>
</comment>
<dbReference type="EMBL" id="VBOZ01000004">
    <property type="protein sequence ID" value="TMQ67090.1"/>
    <property type="molecule type" value="Genomic_DNA"/>
</dbReference>
<evidence type="ECO:0000313" key="22">
    <source>
        <dbReference type="Proteomes" id="UP000317691"/>
    </source>
</evidence>
<evidence type="ECO:0000256" key="15">
    <source>
        <dbReference type="PIRSR" id="PIRSR000130-3"/>
    </source>
</evidence>
<evidence type="ECO:0000256" key="10">
    <source>
        <dbReference type="ARBA" id="ARBA00023027"/>
    </source>
</evidence>
<feature type="active site" description="Proton acceptor" evidence="13 14">
    <location>
        <position position="419"/>
    </location>
</feature>
<evidence type="ECO:0000256" key="7">
    <source>
        <dbReference type="ARBA" id="ARBA00022755"/>
    </source>
</evidence>
<feature type="binding site" evidence="13">
    <location>
        <position position="321"/>
    </location>
    <ligand>
        <name>IMP</name>
        <dbReference type="ChEBI" id="CHEBI:58053"/>
    </ligand>
</feature>
<evidence type="ECO:0000256" key="3">
    <source>
        <dbReference type="ARBA" id="ARBA00011881"/>
    </source>
</evidence>
<feature type="domain" description="CBS" evidence="20">
    <location>
        <begin position="172"/>
        <end position="229"/>
    </location>
</feature>
<evidence type="ECO:0000256" key="16">
    <source>
        <dbReference type="PIRSR" id="PIRSR000130-4"/>
    </source>
</evidence>
<sequence length="506" mass="54400">MKTFATPRDKISGQDPGGRAPRVVEDLALTFDDVLLVPGYSEVHPRDVDTSTLLTRDITLNVPVVSAAMDTVTESALAIAIAQEGGIGIIHKNLPILEQVEEVDRVKRSESGMIVNPITLPPDVPIARALELMVKFRISGVPITEGKRLVGILTNRDLRFVSGTDLKVKDVMTHENLITAPVGTTLEEAERILHKHRIEKLPVVDQGMNLRGLITVKDIQKRIRYPRACKDHLGRLRVGAAIGVAQDNLDRADQLVRAGVDVVVVDSAHGHSKAVIETTRALKRKHPNLPVIVGNVATAEGTRDLIEAGADCVKVGMGPGSACTTRVVAGVGVPQISAVLECAEAAAREGIPIIADGGIKYSGDLVKALAAGAHSVMLGNLLAGTEESPGETILYEGRTYKVYRGMGSLSAMSGGRGDRYFQEGVKDLKKLVAEGIEARVPYKGEISNVIYQLMGGLRAGMGYCGVATIEELRTKSRFVRITQAGLRESHPHDLTITKEAPNYEIR</sequence>
<feature type="binding site" evidence="13">
    <location>
        <begin position="403"/>
        <end position="407"/>
    </location>
    <ligand>
        <name>IMP</name>
        <dbReference type="ChEBI" id="CHEBI:58053"/>
    </ligand>
</feature>
<feature type="active site" description="Thioimidate intermediate" evidence="13 14">
    <location>
        <position position="323"/>
    </location>
</feature>
<keyword evidence="7 13" id="KW-0658">Purine biosynthesis</keyword>
<feature type="binding site" evidence="13">
    <location>
        <begin position="356"/>
        <end position="358"/>
    </location>
    <ligand>
        <name>IMP</name>
        <dbReference type="ChEBI" id="CHEBI:58053"/>
    </ligand>
</feature>
<dbReference type="CDD" id="cd00381">
    <property type="entry name" value="IMPDH"/>
    <property type="match status" value="1"/>
</dbReference>
<comment type="catalytic activity">
    <reaction evidence="12 13 19">
        <text>IMP + NAD(+) + H2O = XMP + NADH + H(+)</text>
        <dbReference type="Rhea" id="RHEA:11708"/>
        <dbReference type="ChEBI" id="CHEBI:15377"/>
        <dbReference type="ChEBI" id="CHEBI:15378"/>
        <dbReference type="ChEBI" id="CHEBI:57464"/>
        <dbReference type="ChEBI" id="CHEBI:57540"/>
        <dbReference type="ChEBI" id="CHEBI:57945"/>
        <dbReference type="ChEBI" id="CHEBI:58053"/>
        <dbReference type="EC" id="1.1.1.205"/>
    </reaction>
</comment>
<dbReference type="InterPro" id="IPR013785">
    <property type="entry name" value="Aldolase_TIM"/>
</dbReference>
<keyword evidence="8 13" id="KW-0630">Potassium</keyword>
<feature type="binding site" description="in other chain" evidence="13 16">
    <location>
        <position position="323"/>
    </location>
    <ligand>
        <name>K(+)</name>
        <dbReference type="ChEBI" id="CHEBI:29103"/>
        <note>ligand shared between two tetrameric partners</note>
    </ligand>
</feature>
<dbReference type="InterPro" id="IPR015875">
    <property type="entry name" value="IMP_DH/GMP_Rdtase_CS"/>
</dbReference>
<feature type="domain" description="CBS" evidence="20">
    <location>
        <begin position="113"/>
        <end position="168"/>
    </location>
</feature>
<comment type="subunit">
    <text evidence="3 13">Homotetramer.</text>
</comment>
<dbReference type="Pfam" id="PF00478">
    <property type="entry name" value="IMPDH"/>
    <property type="match status" value="1"/>
</dbReference>
<feature type="binding site" evidence="13">
    <location>
        <begin position="379"/>
        <end position="380"/>
    </location>
    <ligand>
        <name>IMP</name>
        <dbReference type="ChEBI" id="CHEBI:58053"/>
    </ligand>
</feature>
<dbReference type="InterPro" id="IPR000644">
    <property type="entry name" value="CBS_dom"/>
</dbReference>
<evidence type="ECO:0000256" key="14">
    <source>
        <dbReference type="PIRSR" id="PIRSR000130-1"/>
    </source>
</evidence>
<protein>
    <recommendedName>
        <fullName evidence="13 19">Inosine-5'-monophosphate dehydrogenase</fullName>
        <shortName evidence="13">IMP dehydrogenase</shortName>
        <shortName evidence="13">IMPD</shortName>
        <shortName evidence="13">IMPDH</shortName>
        <ecNumber evidence="13 19">1.1.1.205</ecNumber>
    </recommendedName>
</protein>
<comment type="pathway">
    <text evidence="13 19">Purine metabolism; XMP biosynthesis via de novo pathway; XMP from IMP: step 1/1.</text>
</comment>
<evidence type="ECO:0000259" key="20">
    <source>
        <dbReference type="PROSITE" id="PS51371"/>
    </source>
</evidence>
<evidence type="ECO:0000256" key="5">
    <source>
        <dbReference type="ARBA" id="ARBA00022737"/>
    </source>
</evidence>
<keyword evidence="9 13" id="KW-0560">Oxidoreductase</keyword>
<feature type="binding site" evidence="13">
    <location>
        <position position="488"/>
    </location>
    <ligand>
        <name>K(+)</name>
        <dbReference type="ChEBI" id="CHEBI:29103"/>
        <note>ligand shared between two tetrameric partners</note>
    </ligand>
</feature>
<name>A0A538TTY4_UNCEI</name>
<dbReference type="UniPathway" id="UPA00601">
    <property type="reaction ID" value="UER00295"/>
</dbReference>
<dbReference type="InterPro" id="IPR046342">
    <property type="entry name" value="CBS_dom_sf"/>
</dbReference>
<proteinExistence type="inferred from homology"/>
<evidence type="ECO:0000256" key="4">
    <source>
        <dbReference type="ARBA" id="ARBA00022723"/>
    </source>
</evidence>
<keyword evidence="4 13" id="KW-0479">Metal-binding</keyword>
<evidence type="ECO:0000313" key="21">
    <source>
        <dbReference type="EMBL" id="TMQ67090.1"/>
    </source>
</evidence>
<keyword evidence="10 13" id="KW-0520">NAD</keyword>
<dbReference type="GO" id="GO:0000166">
    <property type="term" value="F:nucleotide binding"/>
    <property type="evidence" value="ECO:0007669"/>
    <property type="project" value="UniProtKB-UniRule"/>
</dbReference>
<dbReference type="SMART" id="SM01240">
    <property type="entry name" value="IMPDH"/>
    <property type="match status" value="1"/>
</dbReference>
<dbReference type="SUPFAM" id="SSF51412">
    <property type="entry name" value="Inosine monophosphate dehydrogenase (IMPDH)"/>
    <property type="match status" value="1"/>
</dbReference>
<dbReference type="InterPro" id="IPR001093">
    <property type="entry name" value="IMP_DH_GMPRt"/>
</dbReference>
<feature type="binding site" description="in other chain" evidence="13 16">
    <location>
        <position position="318"/>
    </location>
    <ligand>
        <name>K(+)</name>
        <dbReference type="ChEBI" id="CHEBI:29103"/>
        <note>ligand shared between two tetrameric partners</note>
    </ligand>
</feature>
<evidence type="ECO:0000256" key="9">
    <source>
        <dbReference type="ARBA" id="ARBA00023002"/>
    </source>
</evidence>
<feature type="binding site" description="in other chain" evidence="13 16">
    <location>
        <position position="320"/>
    </location>
    <ligand>
        <name>K(+)</name>
        <dbReference type="ChEBI" id="CHEBI:29103"/>
        <note>ligand shared between two tetrameric partners</note>
    </ligand>
</feature>
<evidence type="ECO:0000256" key="12">
    <source>
        <dbReference type="ARBA" id="ARBA00048028"/>
    </source>
</evidence>
<dbReference type="AlphaFoldDB" id="A0A538TTY4"/>
<dbReference type="GO" id="GO:0006183">
    <property type="term" value="P:GTP biosynthetic process"/>
    <property type="evidence" value="ECO:0007669"/>
    <property type="project" value="TreeGrafter"/>
</dbReference>
<evidence type="ECO:0000256" key="2">
    <source>
        <dbReference type="ARBA" id="ARBA00005502"/>
    </source>
</evidence>
<keyword evidence="11 17" id="KW-0129">CBS domain</keyword>
<dbReference type="PROSITE" id="PS00487">
    <property type="entry name" value="IMP_DH_GMP_RED"/>
    <property type="match status" value="1"/>
</dbReference>
<dbReference type="NCBIfam" id="TIGR01302">
    <property type="entry name" value="IMP_dehydrog"/>
    <property type="match status" value="1"/>
</dbReference>
<keyword evidence="5" id="KW-0677">Repeat</keyword>
<dbReference type="FunFam" id="3.20.20.70:FF:000003">
    <property type="entry name" value="GMP reductase"/>
    <property type="match status" value="1"/>
</dbReference>